<dbReference type="EMBL" id="JABFCT010000002">
    <property type="protein sequence ID" value="KAF5878414.1"/>
    <property type="molecule type" value="Genomic_DNA"/>
</dbReference>
<accession>A0A8H6ENA2</accession>
<reference evidence="2 3" key="1">
    <citation type="journal article" date="2020" name="Phytopathology">
        <title>A high-quality genome resource of Botrytis fragariae, a new and rapidly spreading fungal pathogen causing strawberry gray mold in the U.S.A.</title>
        <authorList>
            <person name="Wu Y."/>
            <person name="Saski C.A."/>
            <person name="Schnabel G."/>
            <person name="Xiao S."/>
            <person name="Hu M."/>
        </authorList>
    </citation>
    <scope>NUCLEOTIDE SEQUENCE [LARGE SCALE GENOMIC DNA]</scope>
    <source>
        <strain evidence="2 3">BVB16</strain>
    </source>
</reference>
<name>A0A8H6ENA2_9HELO</name>
<dbReference type="Proteomes" id="UP000531561">
    <property type="component" value="Unassembled WGS sequence"/>
</dbReference>
<sequence>MGRGNFQRRKGKSHNKIMPGASLKGHLMAKGFNAAAARQTLKVQKKHYRLVNERTDVKSQNWANSVHPQKEMCLLLDLLPEVRLIIWEFCILNLPCGRKPITVAISQPQFNRDRHVLQGPIPLRGSKRFYLQKQACSRQKYFDQVHPTFRAQIFNLFMICRQAYLEIGGGALLYKTKTFRFLDPMVLFRFCFKIQRHFFFIQSMTIEYDISSDRAFFFCHVYVFDDFPSIRILSREIFNSTAPHFKIHGTLFPSYHGQVVLHKLCSGPTLWKWNLKPEKVDNIKDFDIDVSYDDAWPSYFRFGGDKNGWHLVRNLHAMQNIDMSELVQRLMERYPYYKKCGVREQTSTRIEDTWVDVCEPILVPETALKLLQKKNEKEERERLEEISEEQN</sequence>
<organism evidence="2 3">
    <name type="scientific">Botrytis fragariae</name>
    <dbReference type="NCBI Taxonomy" id="1964551"/>
    <lineage>
        <taxon>Eukaryota</taxon>
        <taxon>Fungi</taxon>
        <taxon>Dikarya</taxon>
        <taxon>Ascomycota</taxon>
        <taxon>Pezizomycotina</taxon>
        <taxon>Leotiomycetes</taxon>
        <taxon>Helotiales</taxon>
        <taxon>Sclerotiniaceae</taxon>
        <taxon>Botrytis</taxon>
    </lineage>
</organism>
<feature type="domain" description="DUF7730" evidence="1">
    <location>
        <begin position="69"/>
        <end position="212"/>
    </location>
</feature>
<dbReference type="InterPro" id="IPR056632">
    <property type="entry name" value="DUF7730"/>
</dbReference>
<dbReference type="AlphaFoldDB" id="A0A8H6ENA2"/>
<evidence type="ECO:0000313" key="2">
    <source>
        <dbReference type="EMBL" id="KAF5878414.1"/>
    </source>
</evidence>
<dbReference type="GeneID" id="59254717"/>
<dbReference type="OrthoDB" id="5413827at2759"/>
<keyword evidence="3" id="KW-1185">Reference proteome</keyword>
<comment type="caution">
    <text evidence="2">The sequence shown here is derived from an EMBL/GenBank/DDBJ whole genome shotgun (WGS) entry which is preliminary data.</text>
</comment>
<dbReference type="RefSeq" id="XP_037197358.1">
    <property type="nucleotide sequence ID" value="XM_037331025.1"/>
</dbReference>
<evidence type="ECO:0000259" key="1">
    <source>
        <dbReference type="Pfam" id="PF24864"/>
    </source>
</evidence>
<proteinExistence type="predicted"/>
<dbReference type="Pfam" id="PF24864">
    <property type="entry name" value="DUF7730"/>
    <property type="match status" value="1"/>
</dbReference>
<evidence type="ECO:0000313" key="3">
    <source>
        <dbReference type="Proteomes" id="UP000531561"/>
    </source>
</evidence>
<protein>
    <recommendedName>
        <fullName evidence="1">DUF7730 domain-containing protein</fullName>
    </recommendedName>
</protein>
<dbReference type="PANTHER" id="PTHR38790">
    <property type="entry name" value="2EXR DOMAIN-CONTAINING PROTEIN-RELATED"/>
    <property type="match status" value="1"/>
</dbReference>
<gene>
    <name evidence="2" type="ORF">Bfra_000579</name>
</gene>